<keyword evidence="3" id="KW-1185">Reference proteome</keyword>
<dbReference type="RefSeq" id="WP_192393081.1">
    <property type="nucleotide sequence ID" value="NZ_CAJHIU010000001.1"/>
</dbReference>
<evidence type="ECO:0000313" key="2">
    <source>
        <dbReference type="EMBL" id="MBD9360315.1"/>
    </source>
</evidence>
<reference evidence="2 3" key="1">
    <citation type="submission" date="2020-09" db="EMBL/GenBank/DDBJ databases">
        <title>Methylomonas albis sp. nov. and Methylomonas fluvii sp. nov.: Two cold-adapted methanotrophs from the River Elbe and an amended description of Methylovulum psychrotolerans strain Eb1.</title>
        <authorList>
            <person name="Bussmann I.K."/>
            <person name="Klings K.-W."/>
            <person name="Warnstedt J."/>
            <person name="Hoppert M."/>
            <person name="Saborowski A."/>
            <person name="Horn F."/>
            <person name="Liebner S."/>
        </authorList>
    </citation>
    <scope>NUCLEOTIDE SEQUENCE [LARGE SCALE GENOMIC DNA]</scope>
    <source>
        <strain evidence="2 3">EbB</strain>
    </source>
</reference>
<dbReference type="EMBL" id="JACXST010000001">
    <property type="protein sequence ID" value="MBD9360315.1"/>
    <property type="molecule type" value="Genomic_DNA"/>
</dbReference>
<evidence type="ECO:0000313" key="3">
    <source>
        <dbReference type="Proteomes" id="UP000641152"/>
    </source>
</evidence>
<gene>
    <name evidence="2" type="ORF">EBB_07155</name>
</gene>
<feature type="signal peptide" evidence="1">
    <location>
        <begin position="1"/>
        <end position="22"/>
    </location>
</feature>
<comment type="caution">
    <text evidence="2">The sequence shown here is derived from an EMBL/GenBank/DDBJ whole genome shotgun (WGS) entry which is preliminary data.</text>
</comment>
<sequence>MSVFSRSILLISTVIAASNAYAVDESMKLIGVTDFKFTLRDKPAVSIHFGESDTNHCSATVQRSKVKQGYTVSSSKRSNADFSIECNWDGNYFVESSNHLTFTDFSIVTLDKKSKTASIMVSFKLLGLPSNTYLERHDVIVPISGKHFQSLTMK</sequence>
<accession>A0ABR9DB54</accession>
<dbReference type="Proteomes" id="UP000641152">
    <property type="component" value="Unassembled WGS sequence"/>
</dbReference>
<organism evidence="2 3">
    <name type="scientific">Methylomonas fluvii</name>
    <dbReference type="NCBI Taxonomy" id="1854564"/>
    <lineage>
        <taxon>Bacteria</taxon>
        <taxon>Pseudomonadati</taxon>
        <taxon>Pseudomonadota</taxon>
        <taxon>Gammaproteobacteria</taxon>
        <taxon>Methylococcales</taxon>
        <taxon>Methylococcaceae</taxon>
        <taxon>Methylomonas</taxon>
    </lineage>
</organism>
<feature type="chain" id="PRO_5045519222" evidence="1">
    <location>
        <begin position="23"/>
        <end position="154"/>
    </location>
</feature>
<protein>
    <submittedName>
        <fullName evidence="2">Uncharacterized protein</fullName>
    </submittedName>
</protein>
<evidence type="ECO:0000256" key="1">
    <source>
        <dbReference type="SAM" id="SignalP"/>
    </source>
</evidence>
<keyword evidence="1" id="KW-0732">Signal</keyword>
<name>A0ABR9DB54_9GAMM</name>
<proteinExistence type="predicted"/>